<gene>
    <name evidence="2" type="ORF">FB460_1868</name>
</gene>
<dbReference type="Gene3D" id="3.10.450.50">
    <property type="match status" value="1"/>
</dbReference>
<dbReference type="InterPro" id="IPR032710">
    <property type="entry name" value="NTF2-like_dom_sf"/>
</dbReference>
<dbReference type="SUPFAM" id="SSF54427">
    <property type="entry name" value="NTF2-like"/>
    <property type="match status" value="1"/>
</dbReference>
<reference evidence="2 3" key="1">
    <citation type="submission" date="2019-06" db="EMBL/GenBank/DDBJ databases">
        <title>Sequencing the genomes of 1000 actinobacteria strains.</title>
        <authorList>
            <person name="Klenk H.-P."/>
        </authorList>
    </citation>
    <scope>NUCLEOTIDE SEQUENCE [LARGE SCALE GENOMIC DNA]</scope>
    <source>
        <strain evidence="2 3">DSM 8251</strain>
    </source>
</reference>
<keyword evidence="3" id="KW-1185">Reference proteome</keyword>
<evidence type="ECO:0000313" key="2">
    <source>
        <dbReference type="EMBL" id="TQL58017.1"/>
    </source>
</evidence>
<protein>
    <submittedName>
        <fullName evidence="2">SnoaL-like protein</fullName>
    </submittedName>
</protein>
<dbReference type="Proteomes" id="UP000316196">
    <property type="component" value="Unassembled WGS sequence"/>
</dbReference>
<sequence length="116" mass="12556">MTAYDIVKKYHHAWTTGDIETAMSLVADDITCRAPGIDLTGKQEYEGFIAGFAPILTGIGDIAEFTDGDRVALFYYPQTAATSTAPAAELFTVRDDLIVDSVLIFDRLSYGPPSEG</sequence>
<dbReference type="EMBL" id="VFOR01000002">
    <property type="protein sequence ID" value="TQL58017.1"/>
    <property type="molecule type" value="Genomic_DNA"/>
</dbReference>
<accession>A0A542ZCK0</accession>
<dbReference type="AlphaFoldDB" id="A0A542ZCK0"/>
<dbReference type="RefSeq" id="WP_142093851.1">
    <property type="nucleotide sequence ID" value="NZ_BAAAMD010000004.1"/>
</dbReference>
<proteinExistence type="predicted"/>
<organism evidence="2 3">
    <name type="scientific">Propioniferax innocua</name>
    <dbReference type="NCBI Taxonomy" id="1753"/>
    <lineage>
        <taxon>Bacteria</taxon>
        <taxon>Bacillati</taxon>
        <taxon>Actinomycetota</taxon>
        <taxon>Actinomycetes</taxon>
        <taxon>Propionibacteriales</taxon>
        <taxon>Propionibacteriaceae</taxon>
        <taxon>Propioniferax</taxon>
    </lineage>
</organism>
<feature type="domain" description="SnoaL-like" evidence="1">
    <location>
        <begin position="7"/>
        <end position="100"/>
    </location>
</feature>
<comment type="caution">
    <text evidence="2">The sequence shown here is derived from an EMBL/GenBank/DDBJ whole genome shotgun (WGS) entry which is preliminary data.</text>
</comment>
<evidence type="ECO:0000313" key="3">
    <source>
        <dbReference type="Proteomes" id="UP000316196"/>
    </source>
</evidence>
<evidence type="ECO:0000259" key="1">
    <source>
        <dbReference type="Pfam" id="PF12680"/>
    </source>
</evidence>
<dbReference type="InterPro" id="IPR037401">
    <property type="entry name" value="SnoaL-like"/>
</dbReference>
<dbReference type="OrthoDB" id="3257148at2"/>
<name>A0A542ZCK0_9ACTN</name>
<dbReference type="Pfam" id="PF12680">
    <property type="entry name" value="SnoaL_2"/>
    <property type="match status" value="1"/>
</dbReference>